<keyword evidence="1" id="KW-0732">Signal</keyword>
<dbReference type="PANTHER" id="PTHR30222">
    <property type="entry name" value="SPERMIDINE/PUTRESCINE-BINDING PERIPLASMIC PROTEIN"/>
    <property type="match status" value="1"/>
</dbReference>
<dbReference type="PATRIC" id="fig|570156.3.peg.3204"/>
<gene>
    <name evidence="2" type="ORF">AOG27_10570</name>
</gene>
<evidence type="ECO:0000313" key="3">
    <source>
        <dbReference type="Proteomes" id="UP000050378"/>
    </source>
</evidence>
<dbReference type="Gene3D" id="3.40.190.10">
    <property type="entry name" value="Periplasmic binding protein-like II"/>
    <property type="match status" value="2"/>
</dbReference>
<dbReference type="Proteomes" id="UP000050378">
    <property type="component" value="Unassembled WGS sequence"/>
</dbReference>
<evidence type="ECO:0000313" key="2">
    <source>
        <dbReference type="EMBL" id="KPM83536.1"/>
    </source>
</evidence>
<evidence type="ECO:0000256" key="1">
    <source>
        <dbReference type="ARBA" id="ARBA00022729"/>
    </source>
</evidence>
<dbReference type="SUPFAM" id="SSF53850">
    <property type="entry name" value="Periplasmic binding protein-like II"/>
    <property type="match status" value="1"/>
</dbReference>
<comment type="caution">
    <text evidence="2">The sequence shown here is derived from an EMBL/GenBank/DDBJ whole genome shotgun (WGS) entry which is preliminary data.</text>
</comment>
<dbReference type="InterPro" id="IPR006311">
    <property type="entry name" value="TAT_signal"/>
</dbReference>
<dbReference type="Pfam" id="PF13416">
    <property type="entry name" value="SBP_bac_8"/>
    <property type="match status" value="1"/>
</dbReference>
<organism evidence="2 3">
    <name type="scientific">Pseudoalteromonas lipolytica</name>
    <dbReference type="NCBI Taxonomy" id="570156"/>
    <lineage>
        <taxon>Bacteria</taxon>
        <taxon>Pseudomonadati</taxon>
        <taxon>Pseudomonadota</taxon>
        <taxon>Gammaproteobacteria</taxon>
        <taxon>Alteromonadales</taxon>
        <taxon>Pseudoalteromonadaceae</taxon>
        <taxon>Pseudoalteromonas</taxon>
    </lineage>
</organism>
<dbReference type="InterPro" id="IPR006059">
    <property type="entry name" value="SBP"/>
</dbReference>
<dbReference type="AlphaFoldDB" id="A0A0N8HKD0"/>
<dbReference type="RefSeq" id="WP_054552992.1">
    <property type="nucleotide sequence ID" value="NZ_LJTC01000006.1"/>
</dbReference>
<dbReference type="NCBIfam" id="TIGR01409">
    <property type="entry name" value="TAT_signal_seq"/>
    <property type="match status" value="1"/>
</dbReference>
<reference evidence="2 3" key="1">
    <citation type="submission" date="2015-09" db="EMBL/GenBank/DDBJ databases">
        <title>Draft Genome Sequence of Pseudoalteromonas lipolytica UCD-48B.</title>
        <authorList>
            <person name="Krusor M."/>
            <person name="Coil D.A."/>
            <person name="Lang J.M."/>
            <person name="Eisen J.A."/>
            <person name="Alexiev A."/>
        </authorList>
    </citation>
    <scope>NUCLEOTIDE SEQUENCE [LARGE SCALE GENOMIC DNA]</scope>
    <source>
        <strain evidence="2 3">UCD-48B</strain>
    </source>
</reference>
<proteinExistence type="predicted"/>
<dbReference type="OrthoDB" id="9812255at2"/>
<dbReference type="InterPro" id="IPR019546">
    <property type="entry name" value="TAT_signal_bac_arc"/>
</dbReference>
<dbReference type="PROSITE" id="PS51318">
    <property type="entry name" value="TAT"/>
    <property type="match status" value="1"/>
</dbReference>
<dbReference type="EMBL" id="LJTC01000006">
    <property type="protein sequence ID" value="KPM83536.1"/>
    <property type="molecule type" value="Genomic_DNA"/>
</dbReference>
<protein>
    <submittedName>
        <fullName evidence="2">Signal peptide prediction</fullName>
    </submittedName>
</protein>
<accession>A0A0N8HKD0</accession>
<sequence length="422" mass="47201">MEHSQKRRDFLKTLGVGAAASTLAFKAPYVFAKNKVTLRVMGTHVTLQEELRQRAMRELGINIEFSPMGSAAVLQKAAADPSSFDLYEQWSDSINILWQADAIQPIEVDRLVYWDEINPLSKTGKIVPDAKLGVGDSPNKLLYAQPDGSLGETPSKLISFMPYVHNVDSFGYNTNAIEKGIPYETESWAWLLDEKNKGKVALVNAPTIGIFDAALAAQAKGLMKFNDLGNMSIAEIDQLFAILFEKKRQGHFSGFWTSVPQSVDFMKMNRVTIQSMFSPGVSALNGQGIPVTYASPKEGYRAWHGVMCLSKNTHGHVQDAAYEYMNWWLSGYPGAFIARQGYYISNPSRSQPLMSKPEWNYWYEGQEASTDLKGTDGKVSIKAGEIRDGGSYIKRFSNIAVWNTVMPNYDYSLDKWYELLNA</sequence>
<dbReference type="PANTHER" id="PTHR30222:SF17">
    <property type="entry name" value="SPERMIDINE_PUTRESCINE-BINDING PERIPLASMIC PROTEIN"/>
    <property type="match status" value="1"/>
</dbReference>
<dbReference type="STRING" id="570156.AOG27_10570"/>
<name>A0A0N8HKD0_9GAMM</name>